<accession>A0A645IBL4</accession>
<gene>
    <name evidence="1" type="ORF">SDC9_195453</name>
</gene>
<dbReference type="EMBL" id="VSSQ01109651">
    <property type="protein sequence ID" value="MPN47849.1"/>
    <property type="molecule type" value="Genomic_DNA"/>
</dbReference>
<organism evidence="1">
    <name type="scientific">bioreactor metagenome</name>
    <dbReference type="NCBI Taxonomy" id="1076179"/>
    <lineage>
        <taxon>unclassified sequences</taxon>
        <taxon>metagenomes</taxon>
        <taxon>ecological metagenomes</taxon>
    </lineage>
</organism>
<reference evidence="1" key="1">
    <citation type="submission" date="2019-08" db="EMBL/GenBank/DDBJ databases">
        <authorList>
            <person name="Kucharzyk K."/>
            <person name="Murdoch R.W."/>
            <person name="Higgins S."/>
            <person name="Loffler F."/>
        </authorList>
    </citation>
    <scope>NUCLEOTIDE SEQUENCE</scope>
</reference>
<proteinExistence type="predicted"/>
<dbReference type="AlphaFoldDB" id="A0A645IBL4"/>
<sequence length="101" mass="11023">MSINVKKTTVLPCAGILYQRKHEAETSPAFKAAVSPGRLVHLKSHNSPPAKAAQIRTICLSFLVAGKRDISSSIIKKILGTIKKPIKNTWTKSCNNQTAIR</sequence>
<comment type="caution">
    <text evidence="1">The sequence shown here is derived from an EMBL/GenBank/DDBJ whole genome shotgun (WGS) entry which is preliminary data.</text>
</comment>
<name>A0A645IBL4_9ZZZZ</name>
<evidence type="ECO:0000313" key="1">
    <source>
        <dbReference type="EMBL" id="MPN47849.1"/>
    </source>
</evidence>
<protein>
    <submittedName>
        <fullName evidence="1">Uncharacterized protein</fullName>
    </submittedName>
</protein>